<feature type="domain" description="UspA" evidence="2">
    <location>
        <begin position="5"/>
        <end position="135"/>
    </location>
</feature>
<feature type="domain" description="UspA" evidence="2">
    <location>
        <begin position="142"/>
        <end position="281"/>
    </location>
</feature>
<organism evidence="3 4">
    <name type="scientific">Actinoplanes teichomyceticus</name>
    <dbReference type="NCBI Taxonomy" id="1867"/>
    <lineage>
        <taxon>Bacteria</taxon>
        <taxon>Bacillati</taxon>
        <taxon>Actinomycetota</taxon>
        <taxon>Actinomycetes</taxon>
        <taxon>Micromonosporales</taxon>
        <taxon>Micromonosporaceae</taxon>
        <taxon>Actinoplanes</taxon>
    </lineage>
</organism>
<evidence type="ECO:0000313" key="4">
    <source>
        <dbReference type="Proteomes" id="UP000320239"/>
    </source>
</evidence>
<reference evidence="3 4" key="1">
    <citation type="submission" date="2019-06" db="EMBL/GenBank/DDBJ databases">
        <title>Sequencing the genomes of 1000 actinobacteria strains.</title>
        <authorList>
            <person name="Klenk H.-P."/>
        </authorList>
    </citation>
    <scope>NUCLEOTIDE SEQUENCE [LARGE SCALE GENOMIC DNA]</scope>
    <source>
        <strain evidence="3 4">DSM 43866</strain>
    </source>
</reference>
<protein>
    <submittedName>
        <fullName evidence="3">Nucleotide-binding universal stress UspA family protein</fullName>
    </submittedName>
</protein>
<dbReference type="SUPFAM" id="SSF52402">
    <property type="entry name" value="Adenine nucleotide alpha hydrolases-like"/>
    <property type="match status" value="2"/>
</dbReference>
<keyword evidence="4" id="KW-1185">Reference proteome</keyword>
<dbReference type="Proteomes" id="UP000320239">
    <property type="component" value="Unassembled WGS sequence"/>
</dbReference>
<dbReference type="AlphaFoldDB" id="A0A561VL48"/>
<dbReference type="InterPro" id="IPR006016">
    <property type="entry name" value="UspA"/>
</dbReference>
<dbReference type="PANTHER" id="PTHR46268:SF6">
    <property type="entry name" value="UNIVERSAL STRESS PROTEIN UP12"/>
    <property type="match status" value="1"/>
</dbReference>
<dbReference type="OrthoDB" id="3288179at2"/>
<evidence type="ECO:0000259" key="2">
    <source>
        <dbReference type="Pfam" id="PF00582"/>
    </source>
</evidence>
<dbReference type="PANTHER" id="PTHR46268">
    <property type="entry name" value="STRESS RESPONSE PROTEIN NHAX"/>
    <property type="match status" value="1"/>
</dbReference>
<dbReference type="EMBL" id="VIWY01000005">
    <property type="protein sequence ID" value="TWG12346.1"/>
    <property type="molecule type" value="Genomic_DNA"/>
</dbReference>
<gene>
    <name evidence="3" type="ORF">FHX34_105213</name>
</gene>
<dbReference type="RefSeq" id="WP_122979041.1">
    <property type="nucleotide sequence ID" value="NZ_BOMX01000092.1"/>
</dbReference>
<comment type="similarity">
    <text evidence="1">Belongs to the universal stress protein A family.</text>
</comment>
<sequence>MGDHRTVVAGVDGATTSSATVGLAVAEAVRRSARLRIVHVWPGRYRGRFRIADAHRGVAEGRRLLALAARHAAGLDPTLVIETELRAGVAAEALADSSRDAGLLVIGHRDGQLSRSDWGSTARGLAQACACPLLVHRGRTGMRGPIVVGVSGRDTEPALGYAFVQAALAGADLVAVRAWHRSPSRRDERPFPVGGDAGERRAVTESLAAALVVWSCRLPQVTVEPLVVPEVEVPYTLARASRRGRLLVAGTGGRGELTELIRGPAGQPGSHDRLCPVLLVPPQWPVELAAAPGLGTLPARSPAM</sequence>
<comment type="caution">
    <text evidence="3">The sequence shown here is derived from an EMBL/GenBank/DDBJ whole genome shotgun (WGS) entry which is preliminary data.</text>
</comment>
<name>A0A561VL48_ACTTI</name>
<dbReference type="Gene3D" id="3.40.50.620">
    <property type="entry name" value="HUPs"/>
    <property type="match status" value="2"/>
</dbReference>
<evidence type="ECO:0000256" key="1">
    <source>
        <dbReference type="ARBA" id="ARBA00008791"/>
    </source>
</evidence>
<proteinExistence type="inferred from homology"/>
<evidence type="ECO:0000313" key="3">
    <source>
        <dbReference type="EMBL" id="TWG12346.1"/>
    </source>
</evidence>
<accession>A0A561VL48</accession>
<dbReference type="Pfam" id="PF00582">
    <property type="entry name" value="Usp"/>
    <property type="match status" value="2"/>
</dbReference>
<dbReference type="InterPro" id="IPR014729">
    <property type="entry name" value="Rossmann-like_a/b/a_fold"/>
</dbReference>